<dbReference type="Gene3D" id="3.40.630.30">
    <property type="match status" value="1"/>
</dbReference>
<name>A0ABZ0I9Y0_9GAMM</name>
<proteinExistence type="predicted"/>
<dbReference type="Proteomes" id="UP001626549">
    <property type="component" value="Chromosome"/>
</dbReference>
<keyword evidence="3" id="KW-1185">Reference proteome</keyword>
<dbReference type="PROSITE" id="PS51186">
    <property type="entry name" value="GNAT"/>
    <property type="match status" value="1"/>
</dbReference>
<organism evidence="2 3">
    <name type="scientific">Congregibacter brevis</name>
    <dbReference type="NCBI Taxonomy" id="3081201"/>
    <lineage>
        <taxon>Bacteria</taxon>
        <taxon>Pseudomonadati</taxon>
        <taxon>Pseudomonadota</taxon>
        <taxon>Gammaproteobacteria</taxon>
        <taxon>Cellvibrionales</taxon>
        <taxon>Halieaceae</taxon>
        <taxon>Congregibacter</taxon>
    </lineage>
</organism>
<dbReference type="InterPro" id="IPR051908">
    <property type="entry name" value="Ribosomal_N-acetyltransferase"/>
</dbReference>
<dbReference type="Pfam" id="PF13302">
    <property type="entry name" value="Acetyltransf_3"/>
    <property type="match status" value="1"/>
</dbReference>
<protein>
    <submittedName>
        <fullName evidence="2">GNAT family protein</fullName>
        <ecNumber evidence="2">2.-.-.-</ecNumber>
    </submittedName>
</protein>
<dbReference type="PANTHER" id="PTHR43441">
    <property type="entry name" value="RIBOSOMAL-PROTEIN-SERINE ACETYLTRANSFERASE"/>
    <property type="match status" value="1"/>
</dbReference>
<dbReference type="EMBL" id="CP136865">
    <property type="protein sequence ID" value="WOJ95594.1"/>
    <property type="molecule type" value="Genomic_DNA"/>
</dbReference>
<keyword evidence="2" id="KW-0808">Transferase</keyword>
<dbReference type="InterPro" id="IPR016181">
    <property type="entry name" value="Acyl_CoA_acyltransferase"/>
</dbReference>
<accession>A0ABZ0I9Y0</accession>
<evidence type="ECO:0000313" key="2">
    <source>
        <dbReference type="EMBL" id="WOJ95594.1"/>
    </source>
</evidence>
<sequence length="179" mass="20099">MLSEHRRIDVDAELRLEALELGHAPAIFDCVGQNREHLRRWLLWVDKTESQSDIEIFLSSEVEKWLDGTAAGYAIFCNTQLCGVAGFNQLDRNNAVGEIGYWLAESYTGQGIMTCVANTLCDYGFKQLGLKRIEIRCATGNNASRRVAERVGSELERIEEAAVVLNGEYVDHAVYALER</sequence>
<reference evidence="2 3" key="1">
    <citation type="submission" date="2023-10" db="EMBL/GenBank/DDBJ databases">
        <title>Two novel species belonging to the OM43/NOR5 clade.</title>
        <authorList>
            <person name="Park M."/>
        </authorList>
    </citation>
    <scope>NUCLEOTIDE SEQUENCE [LARGE SCALE GENOMIC DNA]</scope>
    <source>
        <strain evidence="2 3">IMCC45268</strain>
    </source>
</reference>
<feature type="domain" description="N-acetyltransferase" evidence="1">
    <location>
        <begin position="25"/>
        <end position="179"/>
    </location>
</feature>
<gene>
    <name evidence="2" type="ORF">R0137_10050</name>
</gene>
<dbReference type="RefSeq" id="WP_407326292.1">
    <property type="nucleotide sequence ID" value="NZ_CP136865.1"/>
</dbReference>
<dbReference type="SUPFAM" id="SSF55729">
    <property type="entry name" value="Acyl-CoA N-acyltransferases (Nat)"/>
    <property type="match status" value="1"/>
</dbReference>
<dbReference type="InterPro" id="IPR000182">
    <property type="entry name" value="GNAT_dom"/>
</dbReference>
<evidence type="ECO:0000259" key="1">
    <source>
        <dbReference type="PROSITE" id="PS51186"/>
    </source>
</evidence>
<dbReference type="GO" id="GO:0016740">
    <property type="term" value="F:transferase activity"/>
    <property type="evidence" value="ECO:0007669"/>
    <property type="project" value="UniProtKB-KW"/>
</dbReference>
<dbReference type="PANTHER" id="PTHR43441:SF11">
    <property type="entry name" value="RIBOSOMAL-PROTEIN-SERINE ACETYLTRANSFERASE"/>
    <property type="match status" value="1"/>
</dbReference>
<dbReference type="EC" id="2.-.-.-" evidence="2"/>
<evidence type="ECO:0000313" key="3">
    <source>
        <dbReference type="Proteomes" id="UP001626549"/>
    </source>
</evidence>